<reference evidence="8 9" key="1">
    <citation type="submission" date="2019-12" db="EMBL/GenBank/DDBJ databases">
        <authorList>
            <person name="Floudas D."/>
            <person name="Bentzer J."/>
            <person name="Ahren D."/>
            <person name="Johansson T."/>
            <person name="Persson P."/>
            <person name="Tunlid A."/>
        </authorList>
    </citation>
    <scope>NUCLEOTIDE SEQUENCE [LARGE SCALE GENOMIC DNA]</scope>
    <source>
        <strain evidence="8 9">CBS 102.39</strain>
    </source>
</reference>
<comment type="function">
    <text evidence="5">Catalyzes two steps in the biosynthesis of the molybdenum cofactor. In the first step, molybdopterin is adenylated. Subsequently, molybdate is inserted into adenylated molybdopterin and AMP is released.</text>
</comment>
<sequence length="699" mass="74802">MFFGKIRTRYVVHPVTNTPIVPILASLMPIRVAVLTVSDTASIDNNADKSGPTIKQILSLNETFELVEGPLIVPDDFELIQGTVAKWCKSGSVDWVVTTGGTGFGVRDVTPEAIGPLIERQASGLVHLLLSASLKYTPLAALSRPVAGTIGSTLVTTFPGSVKAVKENLDTLLTAGVLEHAIELIKGGSGRAVHSQLGAQATPLVHAHSHGHHHHHHHHHHSPKPRSEGALSHDPSAPVSARHRKSPYAQITLDNALKLIKDTLISLPIQEMPVDHKLGGYILAEDVYAPHNVPLGSTTSVDGYALRSSDPPGIYNVLTSQSHDLIKPLPSGSVYRINTGGPLPVGADTVIMVEDTELASTFKEEAGGTAEEKEIKTLAQIPAGENVRAPGSDVKEGQLVMSAGERITRGGGEVGTLTFVGRRVVKVFRKPVVAIMSTGNEIVDLQDDHFKSNSKDSWGGIYDTNRPSLRAALENFGYEVIDLGIVPDEISAHVSTLKKGLESADLILTTGGTSMGPTDLLKPIIERYLDGTVHFGRVSIKPGKPTTFATVPFKDDSGVTVRKPIFALPGNPASALVTFYIFVIPALRKLGGYPEKLQQLPRIRVQIQNDMPLDPRSEFHRVIVKSHFDPSASPSGMILKAYSTGGQRSSRVASLCEANALVILPPLVDAENGDPSSRKTALEKGEYAQALLIGEIEMA</sequence>
<dbReference type="Gene3D" id="3.90.105.10">
    <property type="entry name" value="Molybdopterin biosynthesis moea protein, domain 2"/>
    <property type="match status" value="1"/>
</dbReference>
<dbReference type="PANTHER" id="PTHR10192:SF5">
    <property type="entry name" value="GEPHYRIN"/>
    <property type="match status" value="1"/>
</dbReference>
<evidence type="ECO:0000256" key="1">
    <source>
        <dbReference type="ARBA" id="ARBA00005046"/>
    </source>
</evidence>
<dbReference type="GO" id="GO:0005829">
    <property type="term" value="C:cytosol"/>
    <property type="evidence" value="ECO:0007669"/>
    <property type="project" value="TreeGrafter"/>
</dbReference>
<evidence type="ECO:0000313" key="9">
    <source>
        <dbReference type="Proteomes" id="UP000521872"/>
    </source>
</evidence>
<evidence type="ECO:0000313" key="8">
    <source>
        <dbReference type="EMBL" id="KAF4620071.1"/>
    </source>
</evidence>
<dbReference type="SUPFAM" id="SSF53218">
    <property type="entry name" value="Molybdenum cofactor biosynthesis proteins"/>
    <property type="match status" value="2"/>
</dbReference>
<evidence type="ECO:0000256" key="4">
    <source>
        <dbReference type="ARBA" id="ARBA00023150"/>
    </source>
</evidence>
<dbReference type="GO" id="GO:0061598">
    <property type="term" value="F:molybdopterin adenylyltransferase activity"/>
    <property type="evidence" value="ECO:0007669"/>
    <property type="project" value="UniProtKB-UniRule"/>
</dbReference>
<name>A0A8H4QZK9_9AGAR</name>
<dbReference type="InterPro" id="IPR005110">
    <property type="entry name" value="MoeA_linker/N"/>
</dbReference>
<dbReference type="Gene3D" id="2.40.340.10">
    <property type="entry name" value="MoeA, C-terminal, domain IV"/>
    <property type="match status" value="1"/>
</dbReference>
<keyword evidence="5" id="KW-0479">Metal-binding</keyword>
<feature type="compositionally biased region" description="Basic residues" evidence="6">
    <location>
        <begin position="207"/>
        <end position="224"/>
    </location>
</feature>
<comment type="caution">
    <text evidence="8">The sequence shown here is derived from an EMBL/GenBank/DDBJ whole genome shotgun (WGS) entry which is preliminary data.</text>
</comment>
<dbReference type="PROSITE" id="PS01079">
    <property type="entry name" value="MOCF_BIOSYNTHESIS_2"/>
    <property type="match status" value="1"/>
</dbReference>
<dbReference type="GO" id="GO:0005524">
    <property type="term" value="F:ATP binding"/>
    <property type="evidence" value="ECO:0007669"/>
    <property type="project" value="UniProtKB-UniRule"/>
</dbReference>
<proteinExistence type="inferred from homology"/>
<evidence type="ECO:0000256" key="6">
    <source>
        <dbReference type="SAM" id="MobiDB-lite"/>
    </source>
</evidence>
<comment type="catalytic activity">
    <reaction evidence="5">
        <text>adenylyl-molybdopterin + molybdate = Mo-molybdopterin + AMP + H(+)</text>
        <dbReference type="Rhea" id="RHEA:35047"/>
        <dbReference type="ChEBI" id="CHEBI:15378"/>
        <dbReference type="ChEBI" id="CHEBI:36264"/>
        <dbReference type="ChEBI" id="CHEBI:62727"/>
        <dbReference type="ChEBI" id="CHEBI:71302"/>
        <dbReference type="ChEBI" id="CHEBI:456215"/>
    </reaction>
</comment>
<comment type="catalytic activity">
    <reaction evidence="5">
        <text>molybdopterin + ATP + H(+) = adenylyl-molybdopterin + diphosphate</text>
        <dbReference type="Rhea" id="RHEA:31331"/>
        <dbReference type="ChEBI" id="CHEBI:15378"/>
        <dbReference type="ChEBI" id="CHEBI:30616"/>
        <dbReference type="ChEBI" id="CHEBI:33019"/>
        <dbReference type="ChEBI" id="CHEBI:58698"/>
        <dbReference type="ChEBI" id="CHEBI:62727"/>
    </reaction>
</comment>
<feature type="region of interest" description="Disordered" evidence="6">
    <location>
        <begin position="206"/>
        <end position="245"/>
    </location>
</feature>
<comment type="pathway">
    <text evidence="1 5">Cofactor biosynthesis; molybdopterin biosynthesis.</text>
</comment>
<comment type="similarity">
    <text evidence="3">In the C-terminal section; belongs to the MoeA family.</text>
</comment>
<dbReference type="GO" id="GO:0061599">
    <property type="term" value="F:molybdopterin molybdotransferase activity"/>
    <property type="evidence" value="ECO:0007669"/>
    <property type="project" value="UniProtKB-UniRule"/>
</dbReference>
<gene>
    <name evidence="8" type="ORF">D9613_004837</name>
</gene>
<evidence type="ECO:0000259" key="7">
    <source>
        <dbReference type="SMART" id="SM00852"/>
    </source>
</evidence>
<feature type="domain" description="MoaB/Mog" evidence="7">
    <location>
        <begin position="434"/>
        <end position="589"/>
    </location>
</feature>
<accession>A0A8H4QZK9</accession>
<dbReference type="Pfam" id="PF03453">
    <property type="entry name" value="MoeA_N"/>
    <property type="match status" value="1"/>
</dbReference>
<comment type="similarity">
    <text evidence="5">Belongs to the MoeA family.</text>
</comment>
<comment type="similarity">
    <text evidence="2">In the N-terminal section; belongs to the MoaB/Mog family.</text>
</comment>
<dbReference type="InterPro" id="IPR038987">
    <property type="entry name" value="MoeA-like"/>
</dbReference>
<keyword evidence="4 5" id="KW-0501">Molybdenum cofactor biosynthesis</keyword>
<dbReference type="InterPro" id="IPR036688">
    <property type="entry name" value="MoeA_C_domain_IV_sf"/>
</dbReference>
<keyword evidence="5" id="KW-0460">Magnesium</keyword>
<feature type="domain" description="MoaB/Mog" evidence="7">
    <location>
        <begin position="33"/>
        <end position="180"/>
    </location>
</feature>
<keyword evidence="5" id="KW-0808">Transferase</keyword>
<dbReference type="EMBL" id="JAACJL010000016">
    <property type="protein sequence ID" value="KAF4620071.1"/>
    <property type="molecule type" value="Genomic_DNA"/>
</dbReference>
<dbReference type="Proteomes" id="UP000521872">
    <property type="component" value="Unassembled WGS sequence"/>
</dbReference>
<dbReference type="FunFam" id="3.40.980.10:FF:000001">
    <property type="entry name" value="Molybdopterin molybdenumtransferase"/>
    <property type="match status" value="1"/>
</dbReference>
<dbReference type="InterPro" id="IPR036135">
    <property type="entry name" value="MoeA_linker/N_sf"/>
</dbReference>
<evidence type="ECO:0000256" key="5">
    <source>
        <dbReference type="RuleBase" id="RU365090"/>
    </source>
</evidence>
<dbReference type="SUPFAM" id="SSF63867">
    <property type="entry name" value="MoeA C-terminal domain-like"/>
    <property type="match status" value="1"/>
</dbReference>
<dbReference type="GO" id="GO:0046872">
    <property type="term" value="F:metal ion binding"/>
    <property type="evidence" value="ECO:0007669"/>
    <property type="project" value="UniProtKB-UniRule"/>
</dbReference>
<keyword evidence="9" id="KW-1185">Reference proteome</keyword>
<dbReference type="InterPro" id="IPR036425">
    <property type="entry name" value="MoaB/Mog-like_dom_sf"/>
</dbReference>
<evidence type="ECO:0000256" key="3">
    <source>
        <dbReference type="ARBA" id="ARBA00008339"/>
    </source>
</evidence>
<protein>
    <recommendedName>
        <fullName evidence="7">MoaB/Mog domain-containing protein</fullName>
    </recommendedName>
</protein>
<dbReference type="AlphaFoldDB" id="A0A8H4QZK9"/>
<dbReference type="Pfam" id="PF00994">
    <property type="entry name" value="MoCF_biosynth"/>
    <property type="match status" value="2"/>
</dbReference>
<evidence type="ECO:0000256" key="2">
    <source>
        <dbReference type="ARBA" id="ARBA00007589"/>
    </source>
</evidence>
<dbReference type="CDD" id="cd00886">
    <property type="entry name" value="MogA_MoaB"/>
    <property type="match status" value="1"/>
</dbReference>
<dbReference type="PANTHER" id="PTHR10192">
    <property type="entry name" value="MOLYBDOPTERIN BIOSYNTHESIS PROTEIN"/>
    <property type="match status" value="1"/>
</dbReference>
<dbReference type="SUPFAM" id="SSF63882">
    <property type="entry name" value="MoeA N-terminal region -like"/>
    <property type="match status" value="1"/>
</dbReference>
<dbReference type="CDD" id="cd00887">
    <property type="entry name" value="MoeA"/>
    <property type="match status" value="1"/>
</dbReference>
<dbReference type="GO" id="GO:0006777">
    <property type="term" value="P:Mo-molybdopterin cofactor biosynthetic process"/>
    <property type="evidence" value="ECO:0007669"/>
    <property type="project" value="UniProtKB-UniRule"/>
</dbReference>
<dbReference type="Gene3D" id="2.170.190.11">
    <property type="entry name" value="Molybdopterin biosynthesis moea protein, domain 3"/>
    <property type="match status" value="1"/>
</dbReference>
<dbReference type="InterPro" id="IPR008284">
    <property type="entry name" value="MoCF_biosynth_CS"/>
</dbReference>
<keyword evidence="5" id="KW-0500">Molybdenum</keyword>
<dbReference type="UniPathway" id="UPA00344"/>
<organism evidence="8 9">
    <name type="scientific">Agrocybe pediades</name>
    <dbReference type="NCBI Taxonomy" id="84607"/>
    <lineage>
        <taxon>Eukaryota</taxon>
        <taxon>Fungi</taxon>
        <taxon>Dikarya</taxon>
        <taxon>Basidiomycota</taxon>
        <taxon>Agaricomycotina</taxon>
        <taxon>Agaricomycetes</taxon>
        <taxon>Agaricomycetidae</taxon>
        <taxon>Agaricales</taxon>
        <taxon>Agaricineae</taxon>
        <taxon>Strophariaceae</taxon>
        <taxon>Agrocybe</taxon>
    </lineage>
</organism>
<dbReference type="InterPro" id="IPR005111">
    <property type="entry name" value="MoeA_C_domain_IV"/>
</dbReference>
<dbReference type="NCBIfam" id="TIGR00177">
    <property type="entry name" value="molyb_syn"/>
    <property type="match status" value="2"/>
</dbReference>
<comment type="cofactor">
    <cofactor evidence="5">
        <name>Mg(2+)</name>
        <dbReference type="ChEBI" id="CHEBI:18420"/>
    </cofactor>
</comment>
<dbReference type="Pfam" id="PF03454">
    <property type="entry name" value="MoeA_C"/>
    <property type="match status" value="1"/>
</dbReference>
<dbReference type="InterPro" id="IPR001453">
    <property type="entry name" value="MoaB/Mog_dom"/>
</dbReference>
<dbReference type="SMART" id="SM00852">
    <property type="entry name" value="MoCF_biosynth"/>
    <property type="match status" value="2"/>
</dbReference>
<dbReference type="Gene3D" id="3.40.980.10">
    <property type="entry name" value="MoaB/Mog-like domain"/>
    <property type="match status" value="2"/>
</dbReference>